<dbReference type="Gene3D" id="3.40.47.10">
    <property type="match status" value="1"/>
</dbReference>
<feature type="region of interest" description="N-terminal hotdog fold" evidence="16">
    <location>
        <begin position="842"/>
        <end position="970"/>
    </location>
</feature>
<dbReference type="InterPro" id="IPR029063">
    <property type="entry name" value="SAM-dependent_MTases_sf"/>
</dbReference>
<dbReference type="SUPFAM" id="SSF53901">
    <property type="entry name" value="Thiolase-like"/>
    <property type="match status" value="1"/>
</dbReference>
<dbReference type="Pfam" id="PF00698">
    <property type="entry name" value="Acyl_transf_1"/>
    <property type="match status" value="1"/>
</dbReference>
<keyword evidence="3" id="KW-0596">Phosphopantetheine</keyword>
<evidence type="ECO:0000256" key="9">
    <source>
        <dbReference type="ARBA" id="ARBA00022857"/>
    </source>
</evidence>
<evidence type="ECO:0000256" key="14">
    <source>
        <dbReference type="ARBA" id="ARBA00023268"/>
    </source>
</evidence>
<keyword evidence="10" id="KW-0560">Oxidoreductase</keyword>
<proteinExistence type="predicted"/>
<dbReference type="InterPro" id="IPR057326">
    <property type="entry name" value="KR_dom"/>
</dbReference>
<evidence type="ECO:0000256" key="8">
    <source>
        <dbReference type="ARBA" id="ARBA00022832"/>
    </source>
</evidence>
<dbReference type="SUPFAM" id="SSF51735">
    <property type="entry name" value="NAD(P)-binding Rossmann-fold domains"/>
    <property type="match status" value="2"/>
</dbReference>
<dbReference type="InterPro" id="IPR016036">
    <property type="entry name" value="Malonyl_transacylase_ACP-bd"/>
</dbReference>
<dbReference type="InterPro" id="IPR014031">
    <property type="entry name" value="Ketoacyl_synth_C"/>
</dbReference>
<keyword evidence="6" id="KW-0808">Transferase</keyword>
<comment type="caution">
    <text evidence="20">The sequence shown here is derived from an EMBL/GenBank/DDBJ whole genome shotgun (WGS) entry which is preliminary data.</text>
</comment>
<dbReference type="InterPro" id="IPR050091">
    <property type="entry name" value="PKS_NRPS_Biosynth_Enz"/>
</dbReference>
<evidence type="ECO:0000259" key="18">
    <source>
        <dbReference type="PROSITE" id="PS52004"/>
    </source>
</evidence>
<dbReference type="Gene3D" id="3.10.129.110">
    <property type="entry name" value="Polyketide synthase dehydratase"/>
    <property type="match status" value="1"/>
</dbReference>
<feature type="active site" description="Proton donor; for dehydratase activity" evidence="16">
    <location>
        <position position="1057"/>
    </location>
</feature>
<dbReference type="SUPFAM" id="SSF52151">
    <property type="entry name" value="FabD/lysophospholipase-like"/>
    <property type="match status" value="1"/>
</dbReference>
<evidence type="ECO:0000256" key="15">
    <source>
        <dbReference type="ARBA" id="ARBA00044883"/>
    </source>
</evidence>
<evidence type="ECO:0000256" key="3">
    <source>
        <dbReference type="ARBA" id="ARBA00022450"/>
    </source>
</evidence>
<evidence type="ECO:0000256" key="11">
    <source>
        <dbReference type="ARBA" id="ARBA00023027"/>
    </source>
</evidence>
<dbReference type="EC" id="2.3.1.85" evidence="1"/>
<evidence type="ECO:0000256" key="12">
    <source>
        <dbReference type="ARBA" id="ARBA00023098"/>
    </source>
</evidence>
<dbReference type="InterPro" id="IPR013968">
    <property type="entry name" value="PKS_KR"/>
</dbReference>
<dbReference type="SUPFAM" id="SSF55048">
    <property type="entry name" value="Probable ACP-binding domain of malonyl-CoA ACP transacylase"/>
    <property type="match status" value="1"/>
</dbReference>
<evidence type="ECO:0000256" key="1">
    <source>
        <dbReference type="ARBA" id="ARBA00012873"/>
    </source>
</evidence>
<evidence type="ECO:0000256" key="13">
    <source>
        <dbReference type="ARBA" id="ARBA00023160"/>
    </source>
</evidence>
<dbReference type="CDD" id="cd05195">
    <property type="entry name" value="enoyl_red"/>
    <property type="match status" value="1"/>
</dbReference>
<evidence type="ECO:0000256" key="2">
    <source>
        <dbReference type="ARBA" id="ARBA00018769"/>
    </source>
</evidence>
<dbReference type="Gene3D" id="1.10.1200.10">
    <property type="entry name" value="ACP-like"/>
    <property type="match status" value="1"/>
</dbReference>
<dbReference type="InterPro" id="IPR014030">
    <property type="entry name" value="Ketoacyl_synth_N"/>
</dbReference>
<dbReference type="GO" id="GO:0004315">
    <property type="term" value="F:3-oxoacyl-[acyl-carrier-protein] synthase activity"/>
    <property type="evidence" value="ECO:0007669"/>
    <property type="project" value="InterPro"/>
</dbReference>
<dbReference type="GO" id="GO:0004312">
    <property type="term" value="F:fatty acid synthase activity"/>
    <property type="evidence" value="ECO:0007669"/>
    <property type="project" value="UniProtKB-EC"/>
</dbReference>
<gene>
    <name evidence="20" type="ORF">DMN91_012989</name>
</gene>
<keyword evidence="14" id="KW-0511">Multifunctional enzyme</keyword>
<dbReference type="SMART" id="SM00822">
    <property type="entry name" value="PKS_KR"/>
    <property type="match status" value="1"/>
</dbReference>
<dbReference type="InterPro" id="IPR016035">
    <property type="entry name" value="Acyl_Trfase/lysoPLipase"/>
</dbReference>
<dbReference type="InterPro" id="IPR001227">
    <property type="entry name" value="Ac_transferase_dom_sf"/>
</dbReference>
<dbReference type="Gene3D" id="3.30.70.3290">
    <property type="match status" value="1"/>
</dbReference>
<dbReference type="InterPro" id="IPR009081">
    <property type="entry name" value="PP-bd_ACP"/>
</dbReference>
<dbReference type="EMBL" id="QOIP01000014">
    <property type="protein sequence ID" value="RLU15102.1"/>
    <property type="molecule type" value="Genomic_DNA"/>
</dbReference>
<name>A0A3L8D3L7_OOCBI</name>
<dbReference type="GO" id="GO:0016787">
    <property type="term" value="F:hydrolase activity"/>
    <property type="evidence" value="ECO:0007669"/>
    <property type="project" value="UniProtKB-KW"/>
</dbReference>
<evidence type="ECO:0000256" key="4">
    <source>
        <dbReference type="ARBA" id="ARBA00022516"/>
    </source>
</evidence>
<dbReference type="SUPFAM" id="SSF47336">
    <property type="entry name" value="ACP-like"/>
    <property type="match status" value="1"/>
</dbReference>
<evidence type="ECO:0000256" key="10">
    <source>
        <dbReference type="ARBA" id="ARBA00023002"/>
    </source>
</evidence>
<dbReference type="InterPro" id="IPR032821">
    <property type="entry name" value="PKS_assoc"/>
</dbReference>
<dbReference type="Proteomes" id="UP000279307">
    <property type="component" value="Chromosome 14"/>
</dbReference>
<feature type="active site" description="Proton acceptor; for dehydratase activity" evidence="16">
    <location>
        <position position="877"/>
    </location>
</feature>
<organism evidence="20">
    <name type="scientific">Ooceraea biroi</name>
    <name type="common">Clonal raider ant</name>
    <name type="synonym">Cerapachys biroi</name>
    <dbReference type="NCBI Taxonomy" id="2015173"/>
    <lineage>
        <taxon>Eukaryota</taxon>
        <taxon>Metazoa</taxon>
        <taxon>Ecdysozoa</taxon>
        <taxon>Arthropoda</taxon>
        <taxon>Hexapoda</taxon>
        <taxon>Insecta</taxon>
        <taxon>Pterygota</taxon>
        <taxon>Neoptera</taxon>
        <taxon>Endopterygota</taxon>
        <taxon>Hymenoptera</taxon>
        <taxon>Apocrita</taxon>
        <taxon>Aculeata</taxon>
        <taxon>Formicoidea</taxon>
        <taxon>Formicidae</taxon>
        <taxon>Dorylinae</taxon>
        <taxon>Ooceraea</taxon>
    </lineage>
</organism>
<evidence type="ECO:0000256" key="7">
    <source>
        <dbReference type="ARBA" id="ARBA00022801"/>
    </source>
</evidence>
<sequence>MSYDGDIVISGISGRFPKSSNVEEFIQNLMDGADLITDDDARWSSSLFGIPTGSGKLDDLSSFDASFFGVPAKLAHVMDPQIRIFLEATFETLIDAGVNPVTMRGSRTGVFVGVSMTDAESYWLQVKSHNLTGYEMLGCFKPLIANRISFVYDFIGPSFIVDTACSSSLTAMKEAVNSMRAGDCDAAIVGGVNLLLRPEHAVNLTRLGVLSESNKDKPFDVTADGYVRAEAISAIYLQKAKDARRIYATVVGIETNTDGYKLQGISFPSTELQYQLMQETCIKAGINPADVVYVEAHGTGTIIGDPEEVNSIDRVFCKNRTTPLLIGSVKSNTGHTEATAGMCSIIKALAAMETGVIPANLHYSTPNPKLTSVLEGRIQVVDKHTPWNRKGLIAVNAFGFGGTNGHVLLRSNPKQKTLDMAVDTPPKLIAVSGRTEEAVHVLLNKANEHAKDKEFIALLHAIHSNHIPGHRYRSYEILGVNNTRELSAEIATTNAKRPIWFVLDGMGCHWVGMGRDLLKIEVCKRSMQRCADALKPHGIDFMNLIMNSTKEMLETPRGSFIGIVGTQIALVDLLTSINIHPDGIIGHSMGELVCGYADGLFTLEETILTARYRALAIETTTIEAGAMAAVGLTWEEAEKMCPPGVSPACHNSLDSVTVSGLPEPLQKFMEELKSKGIFAKAVDSAGLAFHSKYIKPMADKMYPLLKEMIPNPKPRSARWISSSTPDADPSARLNSAEYHTRNLTCPVRFQEAVLHIPDDAIVIEIAPHCLMKAILSRSLPPTVTNIHLQRRDQPDNFIYLLSNLGKLYMAGAEPDFSKLYPPVNFPVSRGTPMIAPHVKWDHSAKWKVPIHDKPQNVSEYIVEIDVSNEEYAYILEHKIDGRVIMPGAQYVLMVWQTFAKLHNTHFDNFPVVFEKLCYHRATIVSKDAKIQFAISIFKKTGMFEVSESDAIVFSGNVHALTASEKDQLNISSLVLPPVNTDFLPLRNKDMYRELNSRGYEFCGSLQGIKSCDNHITVGEISWYKEWVPFIEAVFQFSVVSYFQKLVYGLRITYLSIDPILQKQVISGLPEDDIAMPICYYKNVDVTKCGGIEFFGNQTSLPQRLQIRTDVSYERYVFVPYENSHSLAKDSINGTLHALTVMLEIIHENITTLQIKAVEVADGRTGEALLAPLVLNILHNIPLITIDLEVVAASSDNYTESFNQMNVDLNFVIRNVNNAPPANDVHLVIAADVLTNQSDNILKNLATALKPDCFVLLEESAAQLDLKILLKTDLVLIAKQISSAGKTYLLLKKQQNKRKQIVINITEKNLSWLDSVKAALKKSEDNDHEVLLVSQGNEVSGLVGLMTRIRSEVGGANARYVFIQDKNAPTFNLSTQLYADQLNKGLMANVLKGGYWGSYRHLKVDQYSSVRTEHAYINALKKGSFKNLTWIQSPVKGQSSSTRSYGVYYAAISARDAMLALGKSPSDVLSGEMDMEDPVLGLEFSGRSMNGRRVMGIVKAGGLATTISTDSDLIWHIPDKWTLEEAATVPIAYAISYYALIIRGQLKAGENVLIHVDSNGQAPVAGVGQAAINLALHMGCKVFTVISVPDIRESIKKIFPQLPDKHIGTSRDKSFEQLILNETQQRGVDVMLSSLTEEELQVDSICLATNGRLLKIGSHTLPNDYFSKSMTYHMMTLETLFEECAEKTTLIKLMSEGIGNGAVRPLSSIVFSEQFEEGFKFLSTNEYIGKILLKIRNEESYKHVPPTPKIVDAIACTYFNSGKSYILFDGLEGFGPKIISWMITRGAKFIVLATSVGVRTGYQSLCLRHWSEAGINVVVSTADITTSSGVEKLIKESSRLAPVGGIFNFTTISSDTLLENLQETDFKTVLSMIDGTKNLDTVSRKLCPSLDYFVVFSCGRGNLAQCNVAYATSAMERIMEQRQAAGLPGLAIQWGAFENPNTAENDVVTNGVLPQRISSCLATIDTFLQHPHQILCSTVVAEKNTDDATDSNSKNTFARIISKILGIKDINAVNANDTFVALGMDSLGYMEMQQLLDKEYNLTMSIEEISSLTITKVKDFSTLKDN</sequence>
<keyword evidence="12" id="KW-0443">Lipid metabolism</keyword>
<dbReference type="InterPro" id="IPR018201">
    <property type="entry name" value="Ketoacyl_synth_AS"/>
</dbReference>
<comment type="catalytic activity">
    <reaction evidence="15">
        <text>acetyl-CoA + n malonyl-CoA + 2n NADPH + 2n H(+) = a long-chain fatty acid + (n+1) CoA + n CO2 + 2n NADP(+).</text>
        <dbReference type="EC" id="2.3.1.85"/>
    </reaction>
</comment>
<dbReference type="SUPFAM" id="SSF50129">
    <property type="entry name" value="GroES-like"/>
    <property type="match status" value="1"/>
</dbReference>
<keyword evidence="13" id="KW-0275">Fatty acid biosynthesis</keyword>
<dbReference type="InterPro" id="IPR042104">
    <property type="entry name" value="PKS_dehydratase_sf"/>
</dbReference>
<keyword evidence="11" id="KW-0520">NAD</keyword>
<feature type="domain" description="Ketosynthase family 3 (KS3)" evidence="18">
    <location>
        <begin position="4"/>
        <end position="411"/>
    </location>
</feature>
<dbReference type="InterPro" id="IPR036736">
    <property type="entry name" value="ACP-like_sf"/>
</dbReference>
<dbReference type="Pfam" id="PF00550">
    <property type="entry name" value="PP-binding"/>
    <property type="match status" value="1"/>
</dbReference>
<dbReference type="PROSITE" id="PS50075">
    <property type="entry name" value="CARRIER"/>
    <property type="match status" value="1"/>
</dbReference>
<evidence type="ECO:0000256" key="16">
    <source>
        <dbReference type="PROSITE-ProRule" id="PRU01363"/>
    </source>
</evidence>
<feature type="region of interest" description="C-terminal hotdog fold" evidence="16">
    <location>
        <begin position="982"/>
        <end position="1163"/>
    </location>
</feature>
<dbReference type="GO" id="GO:0016491">
    <property type="term" value="F:oxidoreductase activity"/>
    <property type="evidence" value="ECO:0007669"/>
    <property type="project" value="UniProtKB-KW"/>
</dbReference>
<dbReference type="InterPro" id="IPR049900">
    <property type="entry name" value="PKS_mFAS_DH"/>
</dbReference>
<accession>A0A3L8D3L7</accession>
<evidence type="ECO:0000259" key="19">
    <source>
        <dbReference type="PROSITE" id="PS52019"/>
    </source>
</evidence>
<dbReference type="SMART" id="SM00825">
    <property type="entry name" value="PKS_KS"/>
    <property type="match status" value="1"/>
</dbReference>
<evidence type="ECO:0000313" key="20">
    <source>
        <dbReference type="EMBL" id="RLU15102.1"/>
    </source>
</evidence>
<dbReference type="Pfam" id="PF00109">
    <property type="entry name" value="ketoacyl-synt"/>
    <property type="match status" value="1"/>
</dbReference>
<dbReference type="PROSITE" id="PS00606">
    <property type="entry name" value="KS3_1"/>
    <property type="match status" value="1"/>
</dbReference>
<dbReference type="CDD" id="cd00833">
    <property type="entry name" value="PKS"/>
    <property type="match status" value="1"/>
</dbReference>
<keyword evidence="9" id="KW-0521">NADP</keyword>
<dbReference type="Gene3D" id="3.40.50.150">
    <property type="entry name" value="Vaccinia Virus protein VP39"/>
    <property type="match status" value="1"/>
</dbReference>
<dbReference type="Pfam" id="PF02801">
    <property type="entry name" value="Ketoacyl-synt_C"/>
    <property type="match status" value="1"/>
</dbReference>
<dbReference type="PROSITE" id="PS52019">
    <property type="entry name" value="PKS_MFAS_DH"/>
    <property type="match status" value="1"/>
</dbReference>
<dbReference type="GO" id="GO:0006633">
    <property type="term" value="P:fatty acid biosynthetic process"/>
    <property type="evidence" value="ECO:0007669"/>
    <property type="project" value="UniProtKB-UniPathway"/>
</dbReference>
<dbReference type="Gene3D" id="3.90.180.10">
    <property type="entry name" value="Medium-chain alcohol dehydrogenases, catalytic domain"/>
    <property type="match status" value="1"/>
</dbReference>
<dbReference type="PROSITE" id="PS52004">
    <property type="entry name" value="KS3_2"/>
    <property type="match status" value="1"/>
</dbReference>
<dbReference type="PANTHER" id="PTHR43775:SF7">
    <property type="entry name" value="FATTY ACID SYNTHASE"/>
    <property type="match status" value="1"/>
</dbReference>
<dbReference type="PANTHER" id="PTHR43775">
    <property type="entry name" value="FATTY ACID SYNTHASE"/>
    <property type="match status" value="1"/>
</dbReference>
<dbReference type="UniPathway" id="UPA00094"/>
<dbReference type="InterPro" id="IPR011032">
    <property type="entry name" value="GroES-like_sf"/>
</dbReference>
<feature type="domain" description="Carrier" evidence="17">
    <location>
        <begin position="1990"/>
        <end position="2065"/>
    </location>
</feature>
<dbReference type="InterPro" id="IPR036291">
    <property type="entry name" value="NAD(P)-bd_dom_sf"/>
</dbReference>
<dbReference type="InterPro" id="IPR049391">
    <property type="entry name" value="FAS_pseudo-KR"/>
</dbReference>
<dbReference type="InterPro" id="IPR016039">
    <property type="entry name" value="Thiolase-like"/>
</dbReference>
<evidence type="ECO:0000256" key="6">
    <source>
        <dbReference type="ARBA" id="ARBA00022679"/>
    </source>
</evidence>
<evidence type="ECO:0000256" key="5">
    <source>
        <dbReference type="ARBA" id="ARBA00022553"/>
    </source>
</evidence>
<keyword evidence="5" id="KW-0597">Phosphoprotein</keyword>
<dbReference type="SMART" id="SM00827">
    <property type="entry name" value="PKS_AT"/>
    <property type="match status" value="1"/>
</dbReference>
<feature type="domain" description="PKS/mFAS DH" evidence="19">
    <location>
        <begin position="842"/>
        <end position="1163"/>
    </location>
</feature>
<dbReference type="Pfam" id="PF16197">
    <property type="entry name" value="KAsynt_C_assoc"/>
    <property type="match status" value="1"/>
</dbReference>
<dbReference type="Gene3D" id="3.40.50.720">
    <property type="entry name" value="NAD(P)-binding Rossmann-like Domain"/>
    <property type="match status" value="1"/>
</dbReference>
<reference evidence="20" key="1">
    <citation type="journal article" date="2018" name="Genome Res.">
        <title>The genomic architecture and molecular evolution of ant odorant receptors.</title>
        <authorList>
            <person name="McKenzie S.K."/>
            <person name="Kronauer D.J.C."/>
        </authorList>
    </citation>
    <scope>NUCLEOTIDE SEQUENCE [LARGE SCALE GENOMIC DNA]</scope>
    <source>
        <strain evidence="20">Clonal line C1</strain>
    </source>
</reference>
<protein>
    <recommendedName>
        <fullName evidence="2">Fatty acid synthase</fullName>
        <ecNumber evidence="1">2.3.1.85</ecNumber>
    </recommendedName>
</protein>
<keyword evidence="8" id="KW-0276">Fatty acid metabolism</keyword>
<dbReference type="InterPro" id="IPR020841">
    <property type="entry name" value="PKS_Beta-ketoAc_synthase_dom"/>
</dbReference>
<dbReference type="Gene3D" id="3.40.366.10">
    <property type="entry name" value="Malonyl-Coenzyme A Acyl Carrier Protein, domain 2"/>
    <property type="match status" value="1"/>
</dbReference>
<dbReference type="InterPro" id="IPR020843">
    <property type="entry name" value="ER"/>
</dbReference>
<keyword evidence="4" id="KW-0444">Lipid biosynthesis</keyword>
<dbReference type="InterPro" id="IPR014043">
    <property type="entry name" value="Acyl_transferase_dom"/>
</dbReference>
<dbReference type="Pfam" id="PF08659">
    <property type="entry name" value="KR"/>
    <property type="match status" value="1"/>
</dbReference>
<dbReference type="OrthoDB" id="329835at2759"/>
<evidence type="ECO:0000259" key="17">
    <source>
        <dbReference type="PROSITE" id="PS50075"/>
    </source>
</evidence>
<dbReference type="SMART" id="SM00829">
    <property type="entry name" value="PKS_ER"/>
    <property type="match status" value="1"/>
</dbReference>
<dbReference type="Pfam" id="PF21149">
    <property type="entry name" value="FAS_pseudo-KR"/>
    <property type="match status" value="1"/>
</dbReference>
<keyword evidence="7" id="KW-0378">Hydrolase</keyword>
<reference evidence="20" key="2">
    <citation type="submission" date="2018-07" db="EMBL/GenBank/DDBJ databases">
        <authorList>
            <person name="Mckenzie S.K."/>
            <person name="Kronauer D.J.C."/>
        </authorList>
    </citation>
    <scope>NUCLEOTIDE SEQUENCE</scope>
    <source>
        <strain evidence="20">Clonal line C1</strain>
    </source>
</reference>